<dbReference type="PANTHER" id="PTHR30388">
    <property type="entry name" value="ALDEHYDE OXIDOREDUCTASE MOLYBDENUM COFACTOR ASSEMBLY PROTEIN"/>
    <property type="match status" value="1"/>
</dbReference>
<accession>A0A1G5S0R0</accession>
<evidence type="ECO:0000313" key="5">
    <source>
        <dbReference type="Proteomes" id="UP000199208"/>
    </source>
</evidence>
<dbReference type="STRING" id="1120920.SAMN03080599_02050"/>
<name>A0A1G5S0R0_9FIRM</name>
<reference evidence="4 5" key="1">
    <citation type="submission" date="2016-10" db="EMBL/GenBank/DDBJ databases">
        <authorList>
            <person name="de Groot N.N."/>
        </authorList>
    </citation>
    <scope>NUCLEOTIDE SEQUENCE [LARGE SCALE GENOMIC DNA]</scope>
    <source>
        <strain evidence="4 5">DSM 2784</strain>
    </source>
</reference>
<keyword evidence="5" id="KW-1185">Reference proteome</keyword>
<dbReference type="RefSeq" id="WP_092591160.1">
    <property type="nucleotide sequence ID" value="NZ_FMWL01000010.1"/>
</dbReference>
<dbReference type="Proteomes" id="UP000199208">
    <property type="component" value="Unassembled WGS sequence"/>
</dbReference>
<dbReference type="PANTHER" id="PTHR30388:SF6">
    <property type="entry name" value="XANTHINE DEHYDROGENASE SUBUNIT A-RELATED"/>
    <property type="match status" value="1"/>
</dbReference>
<evidence type="ECO:0000256" key="1">
    <source>
        <dbReference type="SAM" id="MobiDB-lite"/>
    </source>
</evidence>
<dbReference type="Pfam" id="PF13478">
    <property type="entry name" value="XdhC_C"/>
    <property type="match status" value="1"/>
</dbReference>
<evidence type="ECO:0000259" key="2">
    <source>
        <dbReference type="Pfam" id="PF02625"/>
    </source>
</evidence>
<evidence type="ECO:0000259" key="3">
    <source>
        <dbReference type="Pfam" id="PF13478"/>
    </source>
</evidence>
<dbReference type="SUPFAM" id="SSF51905">
    <property type="entry name" value="FAD/NAD(P)-binding domain"/>
    <property type="match status" value="1"/>
</dbReference>
<proteinExistence type="predicted"/>
<gene>
    <name evidence="4" type="ORF">SAMN03080599_02050</name>
</gene>
<feature type="domain" description="XdhC- CoxI" evidence="2">
    <location>
        <begin position="290"/>
        <end position="351"/>
    </location>
</feature>
<dbReference type="InterPro" id="IPR003777">
    <property type="entry name" value="XdhC_CoxI"/>
</dbReference>
<dbReference type="AlphaFoldDB" id="A0A1G5S0R0"/>
<dbReference type="OrthoDB" id="9773039at2"/>
<protein>
    <submittedName>
        <fullName evidence="4">Xanthine dehydrogenase accessory factor</fullName>
    </submittedName>
</protein>
<dbReference type="InterPro" id="IPR036188">
    <property type="entry name" value="FAD/NAD-bd_sf"/>
</dbReference>
<feature type="domain" description="XdhC Rossmann" evidence="3">
    <location>
        <begin position="115"/>
        <end position="257"/>
    </location>
</feature>
<dbReference type="Pfam" id="PF02625">
    <property type="entry name" value="XdhC_CoxI"/>
    <property type="match status" value="1"/>
</dbReference>
<dbReference type="Gene3D" id="3.40.50.720">
    <property type="entry name" value="NAD(P)-binding Rossmann-like Domain"/>
    <property type="match status" value="1"/>
</dbReference>
<dbReference type="EMBL" id="FMWL01000010">
    <property type="protein sequence ID" value="SCZ80015.1"/>
    <property type="molecule type" value="Genomic_DNA"/>
</dbReference>
<evidence type="ECO:0000313" key="4">
    <source>
        <dbReference type="EMBL" id="SCZ80015.1"/>
    </source>
</evidence>
<dbReference type="InterPro" id="IPR052698">
    <property type="entry name" value="MoCofactor_Util/Proc"/>
</dbReference>
<feature type="compositionally biased region" description="Low complexity" evidence="1">
    <location>
        <begin position="8"/>
        <end position="20"/>
    </location>
</feature>
<sequence length="377" mass="40580">MTSESTVGTHGKTGAAGAHGASANDCQLFKTLMDALESGHRAVLATTLNQASEGNVLAKKLFTNSEPNESEALSDDALELSAFIEGGLQRGEFTFEQAEDGTATLVEPYFPEAQLVILGGGHIAVPLAEFGAKAGFKVTVVDDRPFFANNFRFPAADKVICDSFDNSFDSLKLNKATFVVIVTRGHRYDKVCLENVLKYETAYVGMIGSRRRVTGLKDLLLSEGQAPDKLASVCTPIGLEIGAVTPEEIAISILAQVIQYKRKGDKANRKANNWPELDLTVLRELAKPDQETRALVTVVETKGSVPRREGAKMVVWMDGRTIGSIGGGCSEGEAIQTARDVIRDGRFRYLDIDMTGQVAEDEGMVCGGTMKVLITPV</sequence>
<feature type="region of interest" description="Disordered" evidence="1">
    <location>
        <begin position="1"/>
        <end position="20"/>
    </location>
</feature>
<organism evidence="4 5">
    <name type="scientific">Acidaminobacter hydrogenoformans DSM 2784</name>
    <dbReference type="NCBI Taxonomy" id="1120920"/>
    <lineage>
        <taxon>Bacteria</taxon>
        <taxon>Bacillati</taxon>
        <taxon>Bacillota</taxon>
        <taxon>Clostridia</taxon>
        <taxon>Peptostreptococcales</taxon>
        <taxon>Acidaminobacteraceae</taxon>
        <taxon>Acidaminobacter</taxon>
    </lineage>
</organism>
<dbReference type="InterPro" id="IPR027051">
    <property type="entry name" value="XdhC_Rossmann_dom"/>
</dbReference>